<dbReference type="PROSITE" id="PS51194">
    <property type="entry name" value="HELICASE_CTER"/>
    <property type="match status" value="1"/>
</dbReference>
<dbReference type="AlphaFoldDB" id="A0A7M2SCM7"/>
<evidence type="ECO:0000259" key="1">
    <source>
        <dbReference type="PROSITE" id="PS51192"/>
    </source>
</evidence>
<dbReference type="RefSeq" id="WP_194038010.1">
    <property type="nucleotide sequence ID" value="NZ_CP063373.1"/>
</dbReference>
<name>A0A7M2SCM7_9ACTN</name>
<dbReference type="Pfam" id="PF04851">
    <property type="entry name" value="ResIII"/>
    <property type="match status" value="1"/>
</dbReference>
<dbReference type="Pfam" id="PF00271">
    <property type="entry name" value="Helicase_C"/>
    <property type="match status" value="1"/>
</dbReference>
<dbReference type="GO" id="GO:0005524">
    <property type="term" value="F:ATP binding"/>
    <property type="evidence" value="ECO:0007669"/>
    <property type="project" value="InterPro"/>
</dbReference>
<dbReference type="InterPro" id="IPR027417">
    <property type="entry name" value="P-loop_NTPase"/>
</dbReference>
<dbReference type="Gene3D" id="6.10.140.530">
    <property type="match status" value="1"/>
</dbReference>
<feature type="domain" description="Helicase C-terminal" evidence="2">
    <location>
        <begin position="276"/>
        <end position="433"/>
    </location>
</feature>
<dbReference type="SUPFAM" id="SSF52540">
    <property type="entry name" value="P-loop containing nucleoside triphosphate hydrolases"/>
    <property type="match status" value="1"/>
</dbReference>
<gene>
    <name evidence="3" type="ORF">IM697_23630</name>
</gene>
<protein>
    <submittedName>
        <fullName evidence="3">Helicase associated domain protein</fullName>
    </submittedName>
</protein>
<dbReference type="PANTHER" id="PTHR47396:SF1">
    <property type="entry name" value="ATP-DEPENDENT HELICASE IRC3-RELATED"/>
    <property type="match status" value="1"/>
</dbReference>
<dbReference type="KEGG" id="sfeu:IM697_23630"/>
<dbReference type="Proteomes" id="UP000594205">
    <property type="component" value="Chromosome"/>
</dbReference>
<keyword evidence="4" id="KW-1185">Reference proteome</keyword>
<dbReference type="InterPro" id="IPR050742">
    <property type="entry name" value="Helicase_Restrict-Modif_Enz"/>
</dbReference>
<reference evidence="3 4" key="1">
    <citation type="submission" date="2020-10" db="EMBL/GenBank/DDBJ databases">
        <title>Streptomyces ferrugineus complate genome analysis.</title>
        <authorList>
            <person name="Anwar N."/>
        </authorList>
    </citation>
    <scope>NUCLEOTIDE SEQUENCE [LARGE SCALE GENOMIC DNA]</scope>
    <source>
        <strain evidence="3 4">CCTCC AA2014009</strain>
    </source>
</reference>
<dbReference type="InterPro" id="IPR005114">
    <property type="entry name" value="Helicase_assoc"/>
</dbReference>
<sequence length="785" mass="87686">MRLRDHQIEALAAIETAAAAGEQRMTVVSACGTGKTLIAQQAAQRLAPQGAVLVLMPTKALVTQTARRWRETGHPGLALGVCSLRQTESGLAPGEALMTRGARAIARAMRVGGPVTVFATYDSLHHIKEAHDQHGLAPWDLVIADEAHRTCSAFGDGWGTIHDDAAIPAKIRLYMTATPRVWDTPAPDELTPFMERIPLATMDHREIFGPTVFELGMAKAIERGILADYQVVMPIVDDADLHAILAERRPNTTAHHNGLRNGAMQVAVLRAIAEHGLRRVLLFHNRIAWAKAFAASLPQTALEVGEELRIENLWAQAIHSKQSGEWRRDLLEDFADPDRECAVLSNVRVLNEGVDMPDVDAVIFVDPRYSVIDAVQGIGRGLRQPPGAQKKTTLVIPVYLRRGADTTNLLEDSAFANLITLLQALRSHDESFMDRIALPARTRPRNPAAAERAHYYARPERAAQLARALGLELTLPAVGTWEQAHAAATAYRARFGHLDVPGDYIDEDGFALGECLANLRLRHLLDRLPDEHEQALDALGMLWAAPEQTFDVMLERARAWAAEHGHLSAPVKEHVGGHRIGAWLATLRRKAASGQLPDAHREALDAIDPYWNAPWPRDWQRQYVRAQALVRASRWRLDMHDDTGTSDQDRSTVNWIHRQRLNFFHLHEQQQDLLLQLRIPPLPDGVFHDSSIDPERHAFYVGLGYLAVFLAREGHANVPRHHREQQGRTGDGRRSAPYALGEWVHQCRKHPERLTEEQRHALEALRMVWDPKLGRRKRPKPPPGP</sequence>
<dbReference type="PANTHER" id="PTHR47396">
    <property type="entry name" value="TYPE I RESTRICTION ENZYME ECOKI R PROTEIN"/>
    <property type="match status" value="1"/>
</dbReference>
<dbReference type="SMART" id="SM00490">
    <property type="entry name" value="HELICc"/>
    <property type="match status" value="1"/>
</dbReference>
<evidence type="ECO:0000259" key="2">
    <source>
        <dbReference type="PROSITE" id="PS51194"/>
    </source>
</evidence>
<organism evidence="3 4">
    <name type="scientific">Streptomyces ferrugineus</name>
    <dbReference type="NCBI Taxonomy" id="1413221"/>
    <lineage>
        <taxon>Bacteria</taxon>
        <taxon>Bacillati</taxon>
        <taxon>Actinomycetota</taxon>
        <taxon>Actinomycetes</taxon>
        <taxon>Kitasatosporales</taxon>
        <taxon>Streptomycetaceae</taxon>
        <taxon>Streptomyces</taxon>
    </lineage>
</organism>
<accession>A0A7M2SCM7</accession>
<dbReference type="InterPro" id="IPR006935">
    <property type="entry name" value="Helicase/UvrB_N"/>
</dbReference>
<dbReference type="GO" id="GO:0005829">
    <property type="term" value="C:cytosol"/>
    <property type="evidence" value="ECO:0007669"/>
    <property type="project" value="TreeGrafter"/>
</dbReference>
<feature type="domain" description="Helicase ATP-binding" evidence="1">
    <location>
        <begin position="16"/>
        <end position="197"/>
    </location>
</feature>
<evidence type="ECO:0000313" key="3">
    <source>
        <dbReference type="EMBL" id="QOV33238.1"/>
    </source>
</evidence>
<dbReference type="SMART" id="SM00487">
    <property type="entry name" value="DEXDc"/>
    <property type="match status" value="1"/>
</dbReference>
<dbReference type="GO" id="GO:0003677">
    <property type="term" value="F:DNA binding"/>
    <property type="evidence" value="ECO:0007669"/>
    <property type="project" value="InterPro"/>
</dbReference>
<dbReference type="EMBL" id="CP063373">
    <property type="protein sequence ID" value="QOV33238.1"/>
    <property type="molecule type" value="Genomic_DNA"/>
</dbReference>
<proteinExistence type="predicted"/>
<dbReference type="GO" id="GO:0016787">
    <property type="term" value="F:hydrolase activity"/>
    <property type="evidence" value="ECO:0007669"/>
    <property type="project" value="InterPro"/>
</dbReference>
<evidence type="ECO:0000313" key="4">
    <source>
        <dbReference type="Proteomes" id="UP000594205"/>
    </source>
</evidence>
<dbReference type="InterPro" id="IPR014001">
    <property type="entry name" value="Helicase_ATP-bd"/>
</dbReference>
<dbReference type="Gene3D" id="3.40.50.300">
    <property type="entry name" value="P-loop containing nucleotide triphosphate hydrolases"/>
    <property type="match status" value="2"/>
</dbReference>
<dbReference type="Pfam" id="PF03457">
    <property type="entry name" value="HA"/>
    <property type="match status" value="3"/>
</dbReference>
<dbReference type="InterPro" id="IPR001650">
    <property type="entry name" value="Helicase_C-like"/>
</dbReference>
<dbReference type="PROSITE" id="PS51192">
    <property type="entry name" value="HELICASE_ATP_BIND_1"/>
    <property type="match status" value="1"/>
</dbReference>